<organism evidence="2 3">
    <name type="scientific">Zunongwangia pacifica</name>
    <dbReference type="NCBI Taxonomy" id="2911062"/>
    <lineage>
        <taxon>Bacteria</taxon>
        <taxon>Pseudomonadati</taxon>
        <taxon>Bacteroidota</taxon>
        <taxon>Flavobacteriia</taxon>
        <taxon>Flavobacteriales</taxon>
        <taxon>Flavobacteriaceae</taxon>
        <taxon>Zunongwangia</taxon>
    </lineage>
</organism>
<reference evidence="2" key="1">
    <citation type="submission" date="2022-01" db="EMBL/GenBank/DDBJ databases">
        <title>Genome sequencing of Zunongwangia sp. M21534 genome.</title>
        <authorList>
            <person name="Chen Y."/>
            <person name="Dong C."/>
            <person name="Shao Z."/>
        </authorList>
    </citation>
    <scope>NUCLEOTIDE SEQUENCE</scope>
    <source>
        <strain evidence="2">MCCC M21534</strain>
    </source>
</reference>
<evidence type="ECO:0000313" key="3">
    <source>
        <dbReference type="Proteomes" id="UP001139521"/>
    </source>
</evidence>
<evidence type="ECO:0000313" key="2">
    <source>
        <dbReference type="EMBL" id="MCL6216766.1"/>
    </source>
</evidence>
<comment type="caution">
    <text evidence="2">The sequence shown here is derived from an EMBL/GenBank/DDBJ whole genome shotgun (WGS) entry which is preliminary data.</text>
</comment>
<accession>A0A9X2CIG0</accession>
<evidence type="ECO:0000256" key="1">
    <source>
        <dbReference type="SAM" id="SignalP"/>
    </source>
</evidence>
<dbReference type="RefSeq" id="WP_249599760.1">
    <property type="nucleotide sequence ID" value="NZ_JAKHSK010000001.1"/>
</dbReference>
<feature type="chain" id="PRO_5040861120" evidence="1">
    <location>
        <begin position="28"/>
        <end position="361"/>
    </location>
</feature>
<name>A0A9X2CIG0_9FLAO</name>
<protein>
    <submittedName>
        <fullName evidence="2">Uncharacterized protein</fullName>
    </submittedName>
</protein>
<sequence length="361" mass="38765">MKTNFNNSWRRAAFFAFLILTSVTLYNCSDDDDNPGPVITGEEVKKEFEEGVEEMPELEDEDPTVTEPDVEAEVATPEATTTAAADFKAATSTDDLSAESKAIYNSLQTTNANVPQSAKTVASTLTEDQIAGMLDIDQDLPSDVQADVDAIIAAIPADIMALLPEITFDFGTSATASVYGKDGIQVLNVGVELDPVAQVVDAPCEDIYREAYDEIIATRQATRDDQLATILANFNRRMEAAGTRYTTRIAEIDGDADAFAAEIEIVADEFLAAAAGLDVAEEELKLMAFLVALEGRMEIQTWYDAAETVINAAKTTEEAATQTRKDEKDAAVTANYQIAKEDADAILADGLANCHNQGSGS</sequence>
<keyword evidence="3" id="KW-1185">Reference proteome</keyword>
<gene>
    <name evidence="2" type="ORF">L1967_00525</name>
</gene>
<dbReference type="EMBL" id="JAKHSK010000001">
    <property type="protein sequence ID" value="MCL6216766.1"/>
    <property type="molecule type" value="Genomic_DNA"/>
</dbReference>
<dbReference type="Proteomes" id="UP001139521">
    <property type="component" value="Unassembled WGS sequence"/>
</dbReference>
<feature type="signal peptide" evidence="1">
    <location>
        <begin position="1"/>
        <end position="27"/>
    </location>
</feature>
<dbReference type="AlphaFoldDB" id="A0A9X2CIG0"/>
<proteinExistence type="predicted"/>
<keyword evidence="1" id="KW-0732">Signal</keyword>